<dbReference type="GO" id="GO:0019350">
    <property type="term" value="P:teichoic acid biosynthetic process"/>
    <property type="evidence" value="ECO:0007669"/>
    <property type="project" value="UniProtKB-KW"/>
</dbReference>
<keyword evidence="4 7" id="KW-0808">Transferase</keyword>
<dbReference type="InterPro" id="IPR007554">
    <property type="entry name" value="Glycerophosphate_synth"/>
</dbReference>
<gene>
    <name evidence="7" type="ORF">DWZ83_05975</name>
</gene>
<dbReference type="Proteomes" id="UP000284868">
    <property type="component" value="Unassembled WGS sequence"/>
</dbReference>
<reference evidence="7 8" key="1">
    <citation type="submission" date="2018-08" db="EMBL/GenBank/DDBJ databases">
        <title>A genome reference for cultivated species of the human gut microbiota.</title>
        <authorList>
            <person name="Zou Y."/>
            <person name="Xue W."/>
            <person name="Luo G."/>
        </authorList>
    </citation>
    <scope>NUCLEOTIDE SEQUENCE [LARGE SCALE GENOMIC DNA]</scope>
    <source>
        <strain evidence="7 8">AF35-6BH</strain>
    </source>
</reference>
<evidence type="ECO:0000313" key="8">
    <source>
        <dbReference type="Proteomes" id="UP000284868"/>
    </source>
</evidence>
<keyword evidence="5" id="KW-0777">Teichoic acid biosynthesis</keyword>
<evidence type="ECO:0000256" key="1">
    <source>
        <dbReference type="ARBA" id="ARBA00004202"/>
    </source>
</evidence>
<dbReference type="Pfam" id="PF04464">
    <property type="entry name" value="Glyphos_transf"/>
    <property type="match status" value="1"/>
</dbReference>
<dbReference type="OrthoDB" id="396512at2"/>
<keyword evidence="6" id="KW-0472">Membrane</keyword>
<keyword evidence="3" id="KW-1003">Cell membrane</keyword>
<evidence type="ECO:0000256" key="4">
    <source>
        <dbReference type="ARBA" id="ARBA00022679"/>
    </source>
</evidence>
<dbReference type="InterPro" id="IPR051612">
    <property type="entry name" value="Teichoic_Acid_Biosynth"/>
</dbReference>
<dbReference type="EMBL" id="QRPK01000024">
    <property type="protein sequence ID" value="RHM10946.1"/>
    <property type="molecule type" value="Genomic_DNA"/>
</dbReference>
<evidence type="ECO:0000256" key="5">
    <source>
        <dbReference type="ARBA" id="ARBA00022944"/>
    </source>
</evidence>
<name>A0A415PEE1_9FIRM</name>
<evidence type="ECO:0000256" key="2">
    <source>
        <dbReference type="ARBA" id="ARBA00010488"/>
    </source>
</evidence>
<dbReference type="SUPFAM" id="SSF53756">
    <property type="entry name" value="UDP-Glycosyltransferase/glycogen phosphorylase"/>
    <property type="match status" value="1"/>
</dbReference>
<dbReference type="InterPro" id="IPR043149">
    <property type="entry name" value="TagF_N"/>
</dbReference>
<comment type="caution">
    <text evidence="7">The sequence shown here is derived from an EMBL/GenBank/DDBJ whole genome shotgun (WGS) entry which is preliminary data.</text>
</comment>
<dbReference type="InterPro" id="IPR043148">
    <property type="entry name" value="TagF_C"/>
</dbReference>
<protein>
    <submittedName>
        <fullName evidence="7">CDP-glycerol glycerophosphotransferase family protein</fullName>
    </submittedName>
</protein>
<organism evidence="7 8">
    <name type="scientific">Amedibacillus dolichus</name>
    <dbReference type="NCBI Taxonomy" id="31971"/>
    <lineage>
        <taxon>Bacteria</taxon>
        <taxon>Bacillati</taxon>
        <taxon>Bacillota</taxon>
        <taxon>Erysipelotrichia</taxon>
        <taxon>Erysipelotrichales</taxon>
        <taxon>Erysipelotrichaceae</taxon>
        <taxon>Amedibacillus</taxon>
    </lineage>
</organism>
<evidence type="ECO:0000313" key="7">
    <source>
        <dbReference type="EMBL" id="RHM10946.1"/>
    </source>
</evidence>
<sequence length="400" mass="48039">MDMRLLQIVKKWVGRVIRILYRWTYKMVKVDPKLVIFIAFHGRGYSDNPRAIYEAMRQDPRFEGYRFIWFIKKHKQKQITIPGAEVKEYSSFSYFYYMSKAKYWIINCKMPTYIAKKEEQIYLQTWHGTPLKRLAHDIEAAEDMTFYRSAVSFAQMTQSYDIDVARYNYMISPNRFCTEVFQSAFRIQRERLIETGYPRNDFICNTTKEEMERLKEKYQLPKDKKIVLYAPTWRDNSYVASGYTFELKADFHKWKEILGEEYIVVFKPHYLIINTYEKDSSLQGFLYSIPAEADIRELYVISDMLITDYSSVFFDYAILKRPIYFYMYDIEEYANDLRGFYLDIHKDLPGDIYTNEDELLAAVKQDAYDETAYQAFYERFCSCEDGKAAKRVIDIVFHKE</sequence>
<comment type="similarity">
    <text evidence="2">Belongs to the CDP-glycerol glycerophosphotransferase family.</text>
</comment>
<evidence type="ECO:0000256" key="6">
    <source>
        <dbReference type="ARBA" id="ARBA00023136"/>
    </source>
</evidence>
<evidence type="ECO:0000256" key="3">
    <source>
        <dbReference type="ARBA" id="ARBA00022475"/>
    </source>
</evidence>
<dbReference type="GO" id="GO:0047355">
    <property type="term" value="F:CDP-glycerol glycerophosphotransferase activity"/>
    <property type="evidence" value="ECO:0007669"/>
    <property type="project" value="InterPro"/>
</dbReference>
<keyword evidence="8" id="KW-1185">Reference proteome</keyword>
<proteinExistence type="inferred from homology"/>
<dbReference type="Gene3D" id="3.40.50.11820">
    <property type="match status" value="1"/>
</dbReference>
<dbReference type="GO" id="GO:0005886">
    <property type="term" value="C:plasma membrane"/>
    <property type="evidence" value="ECO:0007669"/>
    <property type="project" value="UniProtKB-SubCell"/>
</dbReference>
<dbReference type="Gene3D" id="3.40.50.12580">
    <property type="match status" value="1"/>
</dbReference>
<comment type="subcellular location">
    <subcellularLocation>
        <location evidence="1">Cell membrane</location>
        <topology evidence="1">Peripheral membrane protein</topology>
    </subcellularLocation>
</comment>
<accession>A0A415PEE1</accession>
<dbReference type="AlphaFoldDB" id="A0A415PEE1"/>
<dbReference type="PANTHER" id="PTHR37316:SF3">
    <property type="entry name" value="TEICHOIC ACID GLYCEROL-PHOSPHATE TRANSFERASE"/>
    <property type="match status" value="1"/>
</dbReference>
<dbReference type="PANTHER" id="PTHR37316">
    <property type="entry name" value="TEICHOIC ACID GLYCEROL-PHOSPHATE PRIMASE"/>
    <property type="match status" value="1"/>
</dbReference>